<dbReference type="Proteomes" id="UP001515480">
    <property type="component" value="Unassembled WGS sequence"/>
</dbReference>
<feature type="transmembrane region" description="Helical" evidence="6">
    <location>
        <begin position="21"/>
        <end position="42"/>
    </location>
</feature>
<dbReference type="InterPro" id="IPR036259">
    <property type="entry name" value="MFS_trans_sf"/>
</dbReference>
<feature type="transmembrane region" description="Helical" evidence="6">
    <location>
        <begin position="84"/>
        <end position="104"/>
    </location>
</feature>
<comment type="caution">
    <text evidence="7">The sequence shown here is derived from an EMBL/GenBank/DDBJ whole genome shotgun (WGS) entry which is preliminary data.</text>
</comment>
<dbReference type="PANTHER" id="PTHR23121:SF10">
    <property type="entry name" value="MAJOR FACILITATOR SUPERFAMILY DOMAIN-CONTAINING PROTEIN 4A"/>
    <property type="match status" value="1"/>
</dbReference>
<evidence type="ECO:0000256" key="2">
    <source>
        <dbReference type="ARBA" id="ARBA00022989"/>
    </source>
</evidence>
<dbReference type="InterPro" id="IPR011701">
    <property type="entry name" value="MFS"/>
</dbReference>
<keyword evidence="8" id="KW-1185">Reference proteome</keyword>
<dbReference type="PANTHER" id="PTHR23121">
    <property type="entry name" value="SODIUM-DEPENDENT GLUCOSE TRANSPORTER 1"/>
    <property type="match status" value="1"/>
</dbReference>
<feature type="transmembrane region" description="Helical" evidence="6">
    <location>
        <begin position="355"/>
        <end position="377"/>
    </location>
</feature>
<reference evidence="7 8" key="1">
    <citation type="journal article" date="2024" name="Science">
        <title>Giant polyketide synthase enzymes in the biosynthesis of giant marine polyether toxins.</title>
        <authorList>
            <person name="Fallon T.R."/>
            <person name="Shende V.V."/>
            <person name="Wierzbicki I.H."/>
            <person name="Pendleton A.L."/>
            <person name="Watervoot N.F."/>
            <person name="Auber R.P."/>
            <person name="Gonzalez D.J."/>
            <person name="Wisecaver J.H."/>
            <person name="Moore B.S."/>
        </authorList>
    </citation>
    <scope>NUCLEOTIDE SEQUENCE [LARGE SCALE GENOMIC DNA]</scope>
    <source>
        <strain evidence="7 8">12B1</strain>
    </source>
</reference>
<evidence type="ECO:0000313" key="8">
    <source>
        <dbReference type="Proteomes" id="UP001515480"/>
    </source>
</evidence>
<feature type="transmembrane region" description="Helical" evidence="6">
    <location>
        <begin position="147"/>
        <end position="167"/>
    </location>
</feature>
<keyword evidence="2 6" id="KW-1133">Transmembrane helix</keyword>
<keyword evidence="3 6" id="KW-0472">Membrane</keyword>
<feature type="transmembrane region" description="Helical" evidence="6">
    <location>
        <begin position="54"/>
        <end position="77"/>
    </location>
</feature>
<evidence type="ECO:0000256" key="5">
    <source>
        <dbReference type="SAM" id="MobiDB-lite"/>
    </source>
</evidence>
<feature type="region of interest" description="Disordered" evidence="5">
    <location>
        <begin position="195"/>
        <end position="227"/>
    </location>
</feature>
<organism evidence="7 8">
    <name type="scientific">Prymnesium parvum</name>
    <name type="common">Toxic golden alga</name>
    <dbReference type="NCBI Taxonomy" id="97485"/>
    <lineage>
        <taxon>Eukaryota</taxon>
        <taxon>Haptista</taxon>
        <taxon>Haptophyta</taxon>
        <taxon>Prymnesiophyceae</taxon>
        <taxon>Prymnesiales</taxon>
        <taxon>Prymnesiaceae</taxon>
        <taxon>Prymnesium</taxon>
    </lineage>
</organism>
<dbReference type="Gene3D" id="1.20.1250.20">
    <property type="entry name" value="MFS general substrate transporter like domains"/>
    <property type="match status" value="2"/>
</dbReference>
<feature type="transmembrane region" description="Helical" evidence="6">
    <location>
        <begin position="110"/>
        <end position="135"/>
    </location>
</feature>
<evidence type="ECO:0000313" key="7">
    <source>
        <dbReference type="EMBL" id="KAL1512109.1"/>
    </source>
</evidence>
<evidence type="ECO:0000256" key="4">
    <source>
        <dbReference type="ARBA" id="ARBA00040840"/>
    </source>
</evidence>
<dbReference type="SUPFAM" id="SSF103473">
    <property type="entry name" value="MFS general substrate transporter"/>
    <property type="match status" value="1"/>
</dbReference>
<dbReference type="GO" id="GO:0022857">
    <property type="term" value="F:transmembrane transporter activity"/>
    <property type="evidence" value="ECO:0007669"/>
    <property type="project" value="InterPro"/>
</dbReference>
<feature type="transmembrane region" description="Helical" evidence="6">
    <location>
        <begin position="420"/>
        <end position="443"/>
    </location>
</feature>
<feature type="transmembrane region" description="Helical" evidence="6">
    <location>
        <begin position="173"/>
        <end position="193"/>
    </location>
</feature>
<protein>
    <recommendedName>
        <fullName evidence="4">Major facilitator superfamily domain-containing protein 4A</fullName>
    </recommendedName>
</protein>
<dbReference type="EMBL" id="JBGBPQ010000013">
    <property type="protein sequence ID" value="KAL1512109.1"/>
    <property type="molecule type" value="Genomic_DNA"/>
</dbReference>
<accession>A0AB34J3Z5</accession>
<keyword evidence="1 6" id="KW-0812">Transmembrane</keyword>
<evidence type="ECO:0000256" key="3">
    <source>
        <dbReference type="ARBA" id="ARBA00023136"/>
    </source>
</evidence>
<proteinExistence type="predicted"/>
<feature type="transmembrane region" description="Helical" evidence="6">
    <location>
        <begin position="265"/>
        <end position="292"/>
    </location>
</feature>
<dbReference type="AlphaFoldDB" id="A0AB34J3Z5"/>
<feature type="transmembrane region" description="Helical" evidence="6">
    <location>
        <begin position="389"/>
        <end position="414"/>
    </location>
</feature>
<sequence>MDSLLSPEGTYAGRTRTMITISYFGCFGSIGVCLASLGPILLTLSQQLDVSLDTLGALFVARSVGYLLGAGLSGYLVDRLHHTHAMLLVTMLTCAVGTLLVPILNTFAFVAAAFSTQGICMGVLDTGGNVLLIWLHGSGRVEPYMQAMHCCFGLGAFIGPLLVELSVQQTGGFSASFFLISATMVLWSVPLSFHRGPRKPAPPSDSAKACRDSSANEGPQPPSRQVELSVVTAPDLEAKEGTTHSQPTEVVHTVEESDARSRATYWFVGLSALVLLIYVGAEVAFGGYIFAYSVKALNMSEPEARLINSSFWGWLTIGRLLAVPASTRLSPAVMLAGCASGSALSAFAFRLSSLPWVATGAFGLFMAPIFPCVITNAERVISVTGRMTSCFVASAAFGEMLLPFVVAQCFRISYSSFPDAICIFSVCQFIAFVSSHQAALHILRGRSRSSTSQSVTCTHDSSHISDSFDNQPKM</sequence>
<gene>
    <name evidence="7" type="ORF">AB1Y20_005378</name>
</gene>
<evidence type="ECO:0000256" key="1">
    <source>
        <dbReference type="ARBA" id="ARBA00022692"/>
    </source>
</evidence>
<name>A0AB34J3Z5_PRYPA</name>
<feature type="region of interest" description="Disordered" evidence="5">
    <location>
        <begin position="452"/>
        <end position="474"/>
    </location>
</feature>
<dbReference type="Pfam" id="PF07690">
    <property type="entry name" value="MFS_1"/>
    <property type="match status" value="1"/>
</dbReference>
<evidence type="ECO:0000256" key="6">
    <source>
        <dbReference type="SAM" id="Phobius"/>
    </source>
</evidence>